<dbReference type="RefSeq" id="WP_184028249.1">
    <property type="nucleotide sequence ID" value="NZ_JACHFN010000006.1"/>
</dbReference>
<proteinExistence type="predicted"/>
<gene>
    <name evidence="1" type="ORF">HNQ09_001872</name>
</gene>
<evidence type="ECO:0000313" key="1">
    <source>
        <dbReference type="EMBL" id="MBB5234434.1"/>
    </source>
</evidence>
<evidence type="ECO:0000313" key="2">
    <source>
        <dbReference type="Proteomes" id="UP000525389"/>
    </source>
</evidence>
<dbReference type="Proteomes" id="UP000525389">
    <property type="component" value="Unassembled WGS sequence"/>
</dbReference>
<accession>A0A7W8GFL0</accession>
<dbReference type="EMBL" id="JACHFN010000006">
    <property type="protein sequence ID" value="MBB5234434.1"/>
    <property type="molecule type" value="Genomic_DNA"/>
</dbReference>
<name>A0A7W8GFL0_9DEIO</name>
<comment type="caution">
    <text evidence="1">The sequence shown here is derived from an EMBL/GenBank/DDBJ whole genome shotgun (WGS) entry which is preliminary data.</text>
</comment>
<dbReference type="AlphaFoldDB" id="A0A7W8GFL0"/>
<protein>
    <submittedName>
        <fullName evidence="1">Uncharacterized protein</fullName>
    </submittedName>
</protein>
<keyword evidence="2" id="KW-1185">Reference proteome</keyword>
<sequence length="144" mass="16544">MNSTPRPTVITSPPRYKRRLSTLVDKVSVPLHTREGKRRLFRHSVWPYVNPAFPSWTSLTFWPGWLSNTASGRICLMTSEVCPTGDLDATLDRIQAEHGVHLWLRPIRVPTTWPRGNWWWPEVSLTVWELHLDKAHTGLKAVAG</sequence>
<organism evidence="1 2">
    <name type="scientific">Deinococcus budaensis</name>
    <dbReference type="NCBI Taxonomy" id="1665626"/>
    <lineage>
        <taxon>Bacteria</taxon>
        <taxon>Thermotogati</taxon>
        <taxon>Deinococcota</taxon>
        <taxon>Deinococci</taxon>
        <taxon>Deinococcales</taxon>
        <taxon>Deinococcaceae</taxon>
        <taxon>Deinococcus</taxon>
    </lineage>
</organism>
<reference evidence="1 2" key="1">
    <citation type="submission" date="2020-08" db="EMBL/GenBank/DDBJ databases">
        <title>Genomic Encyclopedia of Type Strains, Phase IV (KMG-IV): sequencing the most valuable type-strain genomes for metagenomic binning, comparative biology and taxonomic classification.</title>
        <authorList>
            <person name="Goeker M."/>
        </authorList>
    </citation>
    <scope>NUCLEOTIDE SEQUENCE [LARGE SCALE GENOMIC DNA]</scope>
    <source>
        <strain evidence="1 2">DSM 101791</strain>
    </source>
</reference>